<name>A0ABS3PZJ9_9FLAO</name>
<feature type="signal peptide" evidence="1">
    <location>
        <begin position="1"/>
        <end position="21"/>
    </location>
</feature>
<dbReference type="Proteomes" id="UP000681610">
    <property type="component" value="Unassembled WGS sequence"/>
</dbReference>
<proteinExistence type="predicted"/>
<keyword evidence="1" id="KW-0732">Signal</keyword>
<protein>
    <submittedName>
        <fullName evidence="2">Sugar-binding protein</fullName>
    </submittedName>
</protein>
<sequence>MKSINVLLAGIFLFCCALGQAQIDTISSKTLLLKGKIKKVEDFSFLLEENPQGTRKFNGKTYNVFPYSEEWGIERDVTKTSKTNIAYIFDNNGRNIEVITFNAEDQPFGGMQFYYDKNGKVVKSLSTFITGDGELKVNRQYFYNEKNQLVKIDESDAVTNEWLITITYKYDDYGNNIEKNKVASVSALEKDIQRYESKNLILERKIRPEYTREKSYKYNNLNKVSETEDKLVDKNVFLKTENEYDKEGRLSKAKFLNESKQETICTYKYNKAGKLIQSICTANDDPNFYVETNYTFTKSGETEVIKGRKQIASTKVFENNLLTAYSTPEFSYKYEYVFDKMGNWVQILMIEDGKPIVARIRKIEYFK</sequence>
<comment type="caution">
    <text evidence="2">The sequence shown here is derived from an EMBL/GenBank/DDBJ whole genome shotgun (WGS) entry which is preliminary data.</text>
</comment>
<dbReference type="RefSeq" id="WP_009416724.1">
    <property type="nucleotide sequence ID" value="NZ_JAGDYP010000008.1"/>
</dbReference>
<dbReference type="EMBL" id="JAGDYP010000008">
    <property type="protein sequence ID" value="MBO1884760.1"/>
    <property type="molecule type" value="Genomic_DNA"/>
</dbReference>
<evidence type="ECO:0000313" key="3">
    <source>
        <dbReference type="Proteomes" id="UP000681610"/>
    </source>
</evidence>
<feature type="chain" id="PRO_5047172235" evidence="1">
    <location>
        <begin position="22"/>
        <end position="367"/>
    </location>
</feature>
<evidence type="ECO:0000313" key="2">
    <source>
        <dbReference type="EMBL" id="MBO1884760.1"/>
    </source>
</evidence>
<dbReference type="Gene3D" id="2.180.10.10">
    <property type="entry name" value="RHS repeat-associated core"/>
    <property type="match status" value="2"/>
</dbReference>
<evidence type="ECO:0000256" key="1">
    <source>
        <dbReference type="SAM" id="SignalP"/>
    </source>
</evidence>
<gene>
    <name evidence="2" type="ORF">J4N46_10150</name>
</gene>
<organism evidence="2 3">
    <name type="scientific">Capnocytophaga bilenii</name>
    <dbReference type="NCBI Taxonomy" id="2819369"/>
    <lineage>
        <taxon>Bacteria</taxon>
        <taxon>Pseudomonadati</taxon>
        <taxon>Bacteroidota</taxon>
        <taxon>Flavobacteriia</taxon>
        <taxon>Flavobacteriales</taxon>
        <taxon>Flavobacteriaceae</taxon>
        <taxon>Capnocytophaga</taxon>
    </lineage>
</organism>
<keyword evidence="3" id="KW-1185">Reference proteome</keyword>
<accession>A0ABS3PZJ9</accession>
<reference evidence="2 3" key="1">
    <citation type="submission" date="2021-03" db="EMBL/GenBank/DDBJ databases">
        <title>Isolation and description of Capnocytophaga bilenii sp. nov., a novel Capnocytophaga species, isolated from a gingivitis subject.</title>
        <authorList>
            <person name="Antezack A."/>
            <person name="Monnet-Corti V."/>
            <person name="La Scola B."/>
        </authorList>
    </citation>
    <scope>NUCLEOTIDE SEQUENCE [LARGE SCALE GENOMIC DNA]</scope>
    <source>
        <strain evidence="2 3">Marseille-Q4570</strain>
    </source>
</reference>